<evidence type="ECO:0000313" key="2">
    <source>
        <dbReference type="WBParaSite" id="jg13135"/>
    </source>
</evidence>
<dbReference type="Proteomes" id="UP000887574">
    <property type="component" value="Unplaced"/>
</dbReference>
<name>A0A915CWN3_9BILA</name>
<protein>
    <submittedName>
        <fullName evidence="2">Uncharacterized protein</fullName>
    </submittedName>
</protein>
<organism evidence="1 2">
    <name type="scientific">Ditylenchus dipsaci</name>
    <dbReference type="NCBI Taxonomy" id="166011"/>
    <lineage>
        <taxon>Eukaryota</taxon>
        <taxon>Metazoa</taxon>
        <taxon>Ecdysozoa</taxon>
        <taxon>Nematoda</taxon>
        <taxon>Chromadorea</taxon>
        <taxon>Rhabditida</taxon>
        <taxon>Tylenchina</taxon>
        <taxon>Tylenchomorpha</taxon>
        <taxon>Sphaerularioidea</taxon>
        <taxon>Anguinidae</taxon>
        <taxon>Anguininae</taxon>
        <taxon>Ditylenchus</taxon>
    </lineage>
</organism>
<dbReference type="AlphaFoldDB" id="A0A915CWN3"/>
<accession>A0A915CWN3</accession>
<evidence type="ECO:0000313" key="1">
    <source>
        <dbReference type="Proteomes" id="UP000887574"/>
    </source>
</evidence>
<sequence>MSETDNNNELLLEQIMRAVRALVINLRTPAQIHEVVEQNQQNLEAAPSPNQENVQGVCGLDQKDEINTEQNQQRNENVCGSSNVLATTAVLPASPPKHYKEFLPVLRERAANLLDSNKMLLAETGLLRALSWNELSGKEIYSRVHAKTWCAGAVWYADPTLTKQAVLDAFGIEKKTLEDIDEKVFELVRNSNS</sequence>
<proteinExistence type="predicted"/>
<keyword evidence="1" id="KW-1185">Reference proteome</keyword>
<dbReference type="WBParaSite" id="jg13135">
    <property type="protein sequence ID" value="jg13135"/>
    <property type="gene ID" value="jg13135"/>
</dbReference>
<reference evidence="2" key="1">
    <citation type="submission" date="2022-11" db="UniProtKB">
        <authorList>
            <consortium name="WormBaseParasite"/>
        </authorList>
    </citation>
    <scope>IDENTIFICATION</scope>
</reference>